<accession>A0A0G4HUX2</accession>
<dbReference type="AlphaFoldDB" id="A0A0G4HUX2"/>
<protein>
    <submittedName>
        <fullName evidence="2">Uncharacterized protein</fullName>
    </submittedName>
</protein>
<evidence type="ECO:0000256" key="1">
    <source>
        <dbReference type="SAM" id="MobiDB-lite"/>
    </source>
</evidence>
<reference evidence="2" key="1">
    <citation type="submission" date="2014-11" db="EMBL/GenBank/DDBJ databases">
        <authorList>
            <person name="Otto D Thomas"/>
            <person name="Naeem Raeece"/>
        </authorList>
    </citation>
    <scope>NUCLEOTIDE SEQUENCE</scope>
</reference>
<feature type="region of interest" description="Disordered" evidence="1">
    <location>
        <begin position="318"/>
        <end position="355"/>
    </location>
</feature>
<dbReference type="EMBL" id="CDMZ01003980">
    <property type="protein sequence ID" value="CEM48266.1"/>
    <property type="molecule type" value="Genomic_DNA"/>
</dbReference>
<organism evidence="2">
    <name type="scientific">Chromera velia CCMP2878</name>
    <dbReference type="NCBI Taxonomy" id="1169474"/>
    <lineage>
        <taxon>Eukaryota</taxon>
        <taxon>Sar</taxon>
        <taxon>Alveolata</taxon>
        <taxon>Colpodellida</taxon>
        <taxon>Chromeraceae</taxon>
        <taxon>Chromera</taxon>
    </lineage>
</organism>
<gene>
    <name evidence="2" type="ORF">Cvel_8756</name>
</gene>
<feature type="region of interest" description="Disordered" evidence="1">
    <location>
        <begin position="227"/>
        <end position="256"/>
    </location>
</feature>
<evidence type="ECO:0000313" key="2">
    <source>
        <dbReference type="EMBL" id="CEM48266.1"/>
    </source>
</evidence>
<dbReference type="VEuPathDB" id="CryptoDB:Cvel_8756"/>
<sequence length="411" mass="45224">MQPQPPEDAGGSAQVGNTTVQFDRPPSFTGKAADSVADVWGLGSTTPPPPPRPRETEEEMVFKSANTQPPTKAKSAPIVARSSPRPAPHSFYSSAPASLRPGTVMEANNEPKVEVHFDFSSPKGFPLKYTTIPVPKYSSSAYTCDVCHMTKPFSKGVWHSPQDDFDLCPLCASRMKQREVERTDTSPLNSPRRAIDNTSPPPIHGAPPTRSRVLQTEGNLTALVDRSAGGLSPRSVRPLSPRDASTLHGGNTSRMDTLKIRTPSGHLAEYTSEAPGKYKEGRYQCDRCDEILFFKNGAFHAPQADFDLCPPCAARVCRGGESRRSPRCSRGHSRERDKEGRRSSRRHKRSCSRGRRCEDPTLHFGPLLTDPCRTLAVKEDPCNPCRIPPAVCGPGESLLYFRKPCRGDKWY</sequence>
<proteinExistence type="predicted"/>
<feature type="compositionally biased region" description="Basic residues" evidence="1">
    <location>
        <begin position="343"/>
        <end position="354"/>
    </location>
</feature>
<feature type="region of interest" description="Disordered" evidence="1">
    <location>
        <begin position="1"/>
        <end position="102"/>
    </location>
</feature>
<feature type="compositionally biased region" description="Basic and acidic residues" evidence="1">
    <location>
        <begin position="332"/>
        <end position="342"/>
    </location>
</feature>
<feature type="region of interest" description="Disordered" evidence="1">
    <location>
        <begin position="179"/>
        <end position="213"/>
    </location>
</feature>
<name>A0A0G4HUX2_9ALVE</name>